<proteinExistence type="inferred from homology"/>
<protein>
    <recommendedName>
        <fullName evidence="9">Bifunctional inhibitor/plant lipid transfer protein/seed storage helical domain-containing protein</fullName>
    </recommendedName>
</protein>
<name>A0A835PW44_VANPL</name>
<keyword evidence="7" id="KW-0449">Lipoprotein</keyword>
<dbReference type="InterPro" id="IPR036312">
    <property type="entry name" value="Bifun_inhib/LTP/seed_sf"/>
</dbReference>
<dbReference type="EMBL" id="JADCNL010000011">
    <property type="protein sequence ID" value="KAG0460864.1"/>
    <property type="molecule type" value="Genomic_DNA"/>
</dbReference>
<feature type="signal peptide" evidence="8">
    <location>
        <begin position="1"/>
        <end position="27"/>
    </location>
</feature>
<comment type="subcellular location">
    <subcellularLocation>
        <location evidence="1">Cell membrane</location>
        <topology evidence="1">Lipid-anchor</topology>
        <topology evidence="1">GPI-anchor</topology>
    </subcellularLocation>
</comment>
<evidence type="ECO:0000256" key="7">
    <source>
        <dbReference type="ARBA" id="ARBA00023288"/>
    </source>
</evidence>
<evidence type="ECO:0000256" key="3">
    <source>
        <dbReference type="ARBA" id="ARBA00022622"/>
    </source>
</evidence>
<keyword evidence="5" id="KW-1015">Disulfide bond</keyword>
<evidence type="ECO:0000313" key="11">
    <source>
        <dbReference type="EMBL" id="KAG0462382.1"/>
    </source>
</evidence>
<keyword evidence="12" id="KW-1185">Reference proteome</keyword>
<evidence type="ECO:0000313" key="12">
    <source>
        <dbReference type="Proteomes" id="UP000636800"/>
    </source>
</evidence>
<evidence type="ECO:0000256" key="5">
    <source>
        <dbReference type="ARBA" id="ARBA00023157"/>
    </source>
</evidence>
<keyword evidence="3" id="KW-0336">GPI-anchor</keyword>
<dbReference type="AlphaFoldDB" id="A0A835PW44"/>
<keyword evidence="4 8" id="KW-0732">Signal</keyword>
<evidence type="ECO:0000256" key="2">
    <source>
        <dbReference type="ARBA" id="ARBA00009748"/>
    </source>
</evidence>
<gene>
    <name evidence="11" type="ORF">HPP92_020858</name>
    <name evidence="10" type="ORF">HPP92_021161</name>
</gene>
<keyword evidence="6" id="KW-0325">Glycoprotein</keyword>
<dbReference type="FunFam" id="1.10.110.10:FF:000001">
    <property type="entry name" value="Bifunctional inhibitor/lipid-transfer protein/seed storage 2S albumin superfamily protein"/>
    <property type="match status" value="1"/>
</dbReference>
<keyword evidence="3" id="KW-0472">Membrane</keyword>
<dbReference type="PANTHER" id="PTHR33044">
    <property type="entry name" value="BIFUNCTIONAL INHIBITOR/LIPID-TRANSFER PROTEIN/SEED STORAGE 2S ALBUMIN SUPERFAMILY PROTEIN-RELATED"/>
    <property type="match status" value="1"/>
</dbReference>
<evidence type="ECO:0000313" key="10">
    <source>
        <dbReference type="EMBL" id="KAG0460864.1"/>
    </source>
</evidence>
<dbReference type="OrthoDB" id="785314at2759"/>
<dbReference type="Proteomes" id="UP000639772">
    <property type="component" value="Chromosome 11"/>
</dbReference>
<organism evidence="10 12">
    <name type="scientific">Vanilla planifolia</name>
    <name type="common">Vanilla</name>
    <dbReference type="NCBI Taxonomy" id="51239"/>
    <lineage>
        <taxon>Eukaryota</taxon>
        <taxon>Viridiplantae</taxon>
        <taxon>Streptophyta</taxon>
        <taxon>Embryophyta</taxon>
        <taxon>Tracheophyta</taxon>
        <taxon>Spermatophyta</taxon>
        <taxon>Magnoliopsida</taxon>
        <taxon>Liliopsida</taxon>
        <taxon>Asparagales</taxon>
        <taxon>Orchidaceae</taxon>
        <taxon>Vanilloideae</taxon>
        <taxon>Vanilleae</taxon>
        <taxon>Vanilla</taxon>
    </lineage>
</organism>
<dbReference type="GO" id="GO:0005886">
    <property type="term" value="C:plasma membrane"/>
    <property type="evidence" value="ECO:0007669"/>
    <property type="project" value="UniProtKB-SubCell"/>
</dbReference>
<dbReference type="CDD" id="cd00010">
    <property type="entry name" value="AAI_LTSS"/>
    <property type="match status" value="1"/>
</dbReference>
<accession>A0A835PW44</accession>
<reference evidence="12 13" key="1">
    <citation type="journal article" date="2020" name="Nat. Food">
        <title>A phased Vanilla planifolia genome enables genetic improvement of flavour and production.</title>
        <authorList>
            <person name="Hasing T."/>
            <person name="Tang H."/>
            <person name="Brym M."/>
            <person name="Khazi F."/>
            <person name="Huang T."/>
            <person name="Chambers A.H."/>
        </authorList>
    </citation>
    <scope>NUCLEOTIDE SEQUENCE [LARGE SCALE GENOMIC DNA]</scope>
    <source>
        <tissue evidence="10">Leaf</tissue>
    </source>
</reference>
<comment type="caution">
    <text evidence="10">The sequence shown here is derived from an EMBL/GenBank/DDBJ whole genome shotgun (WGS) entry which is preliminary data.</text>
</comment>
<sequence length="186" mass="19199">MWNGSLFTLSLLLPFIMLTMSSYGVQASVPAASLMSFAPSPAPTGLDCFDALTNLTSCLTYVEEGSNLTKPEKGCCPALAGLVKSQPICLCQLLSNSNTFGIAINDTKALSLPAVCRVKTPPVSLCSAFGIPVPSPVAISPGGARQPELAPAIPTAAQPISSGLHAGLSTLTILLAIVSQEVLFFF</sequence>
<evidence type="ECO:0000313" key="13">
    <source>
        <dbReference type="Proteomes" id="UP000639772"/>
    </source>
</evidence>
<dbReference type="EMBL" id="JADCNM010000011">
    <property type="protein sequence ID" value="KAG0462382.1"/>
    <property type="molecule type" value="Genomic_DNA"/>
</dbReference>
<dbReference type="SUPFAM" id="SSF47699">
    <property type="entry name" value="Bifunctional inhibitor/lipid-transfer protein/seed storage 2S albumin"/>
    <property type="match status" value="1"/>
</dbReference>
<dbReference type="SMART" id="SM00499">
    <property type="entry name" value="AAI"/>
    <property type="match status" value="1"/>
</dbReference>
<evidence type="ECO:0000259" key="9">
    <source>
        <dbReference type="SMART" id="SM00499"/>
    </source>
</evidence>
<evidence type="ECO:0000256" key="1">
    <source>
        <dbReference type="ARBA" id="ARBA00004609"/>
    </source>
</evidence>
<dbReference type="InterPro" id="IPR043325">
    <property type="entry name" value="LTSS"/>
</dbReference>
<dbReference type="GO" id="GO:0098552">
    <property type="term" value="C:side of membrane"/>
    <property type="evidence" value="ECO:0007669"/>
    <property type="project" value="UniProtKB-KW"/>
</dbReference>
<feature type="domain" description="Bifunctional inhibitor/plant lipid transfer protein/seed storage helical" evidence="9">
    <location>
        <begin position="48"/>
        <end position="126"/>
    </location>
</feature>
<feature type="chain" id="PRO_5033939699" description="Bifunctional inhibitor/plant lipid transfer protein/seed storage helical domain-containing protein" evidence="8">
    <location>
        <begin position="28"/>
        <end position="186"/>
    </location>
</feature>
<dbReference type="InterPro" id="IPR016140">
    <property type="entry name" value="Bifunc_inhib/LTP/seed_store"/>
</dbReference>
<dbReference type="Pfam" id="PF14368">
    <property type="entry name" value="LTP_2"/>
    <property type="match status" value="1"/>
</dbReference>
<evidence type="ECO:0000256" key="8">
    <source>
        <dbReference type="SAM" id="SignalP"/>
    </source>
</evidence>
<evidence type="ECO:0000256" key="6">
    <source>
        <dbReference type="ARBA" id="ARBA00023180"/>
    </source>
</evidence>
<dbReference type="Proteomes" id="UP000636800">
    <property type="component" value="Chromosome 11"/>
</dbReference>
<dbReference type="Gene3D" id="1.10.110.10">
    <property type="entry name" value="Plant lipid-transfer and hydrophobic proteins"/>
    <property type="match status" value="1"/>
</dbReference>
<comment type="similarity">
    <text evidence="2">Belongs to the plant LTP family.</text>
</comment>
<evidence type="ECO:0000256" key="4">
    <source>
        <dbReference type="ARBA" id="ARBA00022729"/>
    </source>
</evidence>